<feature type="compositionally biased region" description="Basic and acidic residues" evidence="1">
    <location>
        <begin position="25"/>
        <end position="35"/>
    </location>
</feature>
<evidence type="ECO:0008006" key="4">
    <source>
        <dbReference type="Google" id="ProtNLM"/>
    </source>
</evidence>
<dbReference type="EMBL" id="CP037421">
    <property type="protein sequence ID" value="QDT29878.1"/>
    <property type="molecule type" value="Genomic_DNA"/>
</dbReference>
<reference evidence="2 3" key="1">
    <citation type="submission" date="2019-03" db="EMBL/GenBank/DDBJ databases">
        <title>Deep-cultivation of Planctomycetes and their phenomic and genomic characterization uncovers novel biology.</title>
        <authorList>
            <person name="Wiegand S."/>
            <person name="Jogler M."/>
            <person name="Boedeker C."/>
            <person name="Pinto D."/>
            <person name="Vollmers J."/>
            <person name="Rivas-Marin E."/>
            <person name="Kohn T."/>
            <person name="Peeters S.H."/>
            <person name="Heuer A."/>
            <person name="Rast P."/>
            <person name="Oberbeckmann S."/>
            <person name="Bunk B."/>
            <person name="Jeske O."/>
            <person name="Meyerdierks A."/>
            <person name="Storesund J.E."/>
            <person name="Kallscheuer N."/>
            <person name="Luecker S."/>
            <person name="Lage O.M."/>
            <person name="Pohl T."/>
            <person name="Merkel B.J."/>
            <person name="Hornburger P."/>
            <person name="Mueller R.-W."/>
            <person name="Bruemmer F."/>
            <person name="Labrenz M."/>
            <person name="Spormann A.M."/>
            <person name="Op den Camp H."/>
            <person name="Overmann J."/>
            <person name="Amann R."/>
            <person name="Jetten M.S.M."/>
            <person name="Mascher T."/>
            <person name="Medema M.H."/>
            <person name="Devos D.P."/>
            <person name="Kaster A.-K."/>
            <person name="Ovreas L."/>
            <person name="Rohde M."/>
            <person name="Galperin M.Y."/>
            <person name="Jogler C."/>
        </authorList>
    </citation>
    <scope>NUCLEOTIDE SEQUENCE [LARGE SCALE GENOMIC DNA]</scope>
    <source>
        <strain evidence="2 3">Enr10</strain>
    </source>
</reference>
<evidence type="ECO:0000256" key="1">
    <source>
        <dbReference type="SAM" id="MobiDB-lite"/>
    </source>
</evidence>
<feature type="region of interest" description="Disordered" evidence="1">
    <location>
        <begin position="613"/>
        <end position="647"/>
    </location>
</feature>
<accession>A0A517QE15</accession>
<dbReference type="RefSeq" id="WP_145451784.1">
    <property type="nucleotide sequence ID" value="NZ_CP037421.1"/>
</dbReference>
<feature type="compositionally biased region" description="Basic and acidic residues" evidence="1">
    <location>
        <begin position="107"/>
        <end position="117"/>
    </location>
</feature>
<evidence type="ECO:0000313" key="3">
    <source>
        <dbReference type="Proteomes" id="UP000315647"/>
    </source>
</evidence>
<sequence>MNLHTTESNSNGAGTALASNVSDRAGAKNELSTREKKNRSLPGHETKPSTKAVTAEDASVETKIDETVVSDLESKLELEPVTDQERDENSSKSDSELEQFEALPPKNAEDISIDKTQENTSQSSPIPRFLPELTKDQLLGRLQKEAGALFFHDQHGNPFGWIPIAEGTQQNGCLPLGSKAFQARLMQYAEANFKISSKTKGIKIIKEVIETMKLLAFKEPEKELANRHRSHDNEITIDLGDSNWSQLTVTSDGYKTEQQSVPLFFRPKHMKALPEPMSGGDPFELFKYIQVESEEDKLLILAWVTSALNTDVPSPILTLTGTQGSAKTTMSQRLRDLTDPSKTPVLGDLERSNLFLTFQHHAVPCFENVAKFSRSEADMFCRAVTGNGVERRKLFTNSDQVLFSFRRPIIINGIDTPSTRSDFLDRCIVINCRRVKSFRPIKELDQEFQKARPRLFGALLDLLVMTLKQMAETPSSGEFRMADFAHFGRSLAAALGKSPEQFDKAYRLNIRNQDKEALDATPMTIALKVFATRHPETRPWKGSAQELLGELQSSAKSLGDSNVLSDLPKSARWLSSRLGELVTALATEGIIIDRLPRTSVSRGWKVYISKESDKERRAKMTPDELINDELEQRDLFQEADGDDAEPS</sequence>
<protein>
    <recommendedName>
        <fullName evidence="4">SF3 helicase domain-containing protein</fullName>
    </recommendedName>
</protein>
<dbReference type="AlphaFoldDB" id="A0A517QE15"/>
<proteinExistence type="predicted"/>
<feature type="compositionally biased region" description="Basic and acidic residues" evidence="1">
    <location>
        <begin position="613"/>
        <end position="622"/>
    </location>
</feature>
<keyword evidence="3" id="KW-1185">Reference proteome</keyword>
<name>A0A517QE15_9PLAN</name>
<feature type="compositionally biased region" description="Polar residues" evidence="1">
    <location>
        <begin position="1"/>
        <end position="22"/>
    </location>
</feature>
<feature type="compositionally biased region" description="Basic and acidic residues" evidence="1">
    <location>
        <begin position="60"/>
        <end position="95"/>
    </location>
</feature>
<evidence type="ECO:0000313" key="2">
    <source>
        <dbReference type="EMBL" id="QDT29878.1"/>
    </source>
</evidence>
<feature type="region of interest" description="Disordered" evidence="1">
    <location>
        <begin position="1"/>
        <end position="129"/>
    </location>
</feature>
<feature type="compositionally biased region" description="Acidic residues" evidence="1">
    <location>
        <begin position="637"/>
        <end position="647"/>
    </location>
</feature>
<dbReference type="Proteomes" id="UP000315647">
    <property type="component" value="Chromosome"/>
</dbReference>
<gene>
    <name evidence="2" type="ORF">Enr10x_52350</name>
</gene>
<organism evidence="2 3">
    <name type="scientific">Gimesia panareensis</name>
    <dbReference type="NCBI Taxonomy" id="2527978"/>
    <lineage>
        <taxon>Bacteria</taxon>
        <taxon>Pseudomonadati</taxon>
        <taxon>Planctomycetota</taxon>
        <taxon>Planctomycetia</taxon>
        <taxon>Planctomycetales</taxon>
        <taxon>Planctomycetaceae</taxon>
        <taxon>Gimesia</taxon>
    </lineage>
</organism>